<evidence type="ECO:0000256" key="6">
    <source>
        <dbReference type="PIRSR" id="PIRSR601382-1"/>
    </source>
</evidence>
<evidence type="ECO:0000256" key="8">
    <source>
        <dbReference type="RuleBase" id="RU361193"/>
    </source>
</evidence>
<dbReference type="OMA" id="PESFGWD"/>
<proteinExistence type="inferred from homology"/>
<evidence type="ECO:0000256" key="3">
    <source>
        <dbReference type="ARBA" id="ARBA00007658"/>
    </source>
</evidence>
<dbReference type="GO" id="GO:0036503">
    <property type="term" value="P:ERAD pathway"/>
    <property type="evidence" value="ECO:0000318"/>
    <property type="project" value="GO_Central"/>
</dbReference>
<dbReference type="Gene3D" id="1.50.10.10">
    <property type="match status" value="1"/>
</dbReference>
<dbReference type="PANTHER" id="PTHR11742:SF6">
    <property type="entry name" value="MANNOSYL-OLIGOSACCHARIDE ALPHA-1,2-MANNOSIDASE IA-RELATED"/>
    <property type="match status" value="1"/>
</dbReference>
<dbReference type="EC" id="3.2.1.-" evidence="8"/>
<comment type="pathway">
    <text evidence="2">Protein modification; protein glycosylation.</text>
</comment>
<keyword evidence="7" id="KW-0106">Calcium</keyword>
<organism evidence="9 10">
    <name type="scientific">Trichomonas vaginalis (strain ATCC PRA-98 / G3)</name>
    <dbReference type="NCBI Taxonomy" id="412133"/>
    <lineage>
        <taxon>Eukaryota</taxon>
        <taxon>Metamonada</taxon>
        <taxon>Parabasalia</taxon>
        <taxon>Trichomonadida</taxon>
        <taxon>Trichomonadidae</taxon>
        <taxon>Trichomonas</taxon>
    </lineage>
</organism>
<keyword evidence="7" id="KW-0479">Metal-binding</keyword>
<dbReference type="EMBL" id="DS113605">
    <property type="protein sequence ID" value="EAY00334.1"/>
    <property type="molecule type" value="Genomic_DNA"/>
</dbReference>
<evidence type="ECO:0000256" key="2">
    <source>
        <dbReference type="ARBA" id="ARBA00004922"/>
    </source>
</evidence>
<reference evidence="9" key="1">
    <citation type="submission" date="2006-10" db="EMBL/GenBank/DDBJ databases">
        <authorList>
            <person name="Amadeo P."/>
            <person name="Zhao Q."/>
            <person name="Wortman J."/>
            <person name="Fraser-Liggett C."/>
            <person name="Carlton J."/>
        </authorList>
    </citation>
    <scope>NUCLEOTIDE SEQUENCE</scope>
    <source>
        <strain evidence="9">G3</strain>
    </source>
</reference>
<evidence type="ECO:0000256" key="1">
    <source>
        <dbReference type="ARBA" id="ARBA00001913"/>
    </source>
</evidence>
<dbReference type="GO" id="GO:0005975">
    <property type="term" value="P:carbohydrate metabolic process"/>
    <property type="evidence" value="ECO:0007669"/>
    <property type="project" value="InterPro"/>
</dbReference>
<gene>
    <name evidence="9" type="ORF">TVAG_307800</name>
</gene>
<dbReference type="InterPro" id="IPR001382">
    <property type="entry name" value="Glyco_hydro_47"/>
</dbReference>
<dbReference type="RefSeq" id="XP_001313263.1">
    <property type="nucleotide sequence ID" value="XM_001313262.1"/>
</dbReference>
<dbReference type="GO" id="GO:0004571">
    <property type="term" value="F:mannosyl-oligosaccharide 1,2-alpha-mannosidase activity"/>
    <property type="evidence" value="ECO:0000318"/>
    <property type="project" value="GO_Central"/>
</dbReference>
<reference evidence="9" key="2">
    <citation type="journal article" date="2007" name="Science">
        <title>Draft genome sequence of the sexually transmitted pathogen Trichomonas vaginalis.</title>
        <authorList>
            <person name="Carlton J.M."/>
            <person name="Hirt R.P."/>
            <person name="Silva J.C."/>
            <person name="Delcher A.L."/>
            <person name="Schatz M."/>
            <person name="Zhao Q."/>
            <person name="Wortman J.R."/>
            <person name="Bidwell S.L."/>
            <person name="Alsmark U.C.M."/>
            <person name="Besteiro S."/>
            <person name="Sicheritz-Ponten T."/>
            <person name="Noel C.J."/>
            <person name="Dacks J.B."/>
            <person name="Foster P.G."/>
            <person name="Simillion C."/>
            <person name="Van de Peer Y."/>
            <person name="Miranda-Saavedra D."/>
            <person name="Barton G.J."/>
            <person name="Westrop G.D."/>
            <person name="Mueller S."/>
            <person name="Dessi D."/>
            <person name="Fiori P.L."/>
            <person name="Ren Q."/>
            <person name="Paulsen I."/>
            <person name="Zhang H."/>
            <person name="Bastida-Corcuera F.D."/>
            <person name="Simoes-Barbosa A."/>
            <person name="Brown M.T."/>
            <person name="Hayes R.D."/>
            <person name="Mukherjee M."/>
            <person name="Okumura C.Y."/>
            <person name="Schneider R."/>
            <person name="Smith A.J."/>
            <person name="Vanacova S."/>
            <person name="Villalvazo M."/>
            <person name="Haas B.J."/>
            <person name="Pertea M."/>
            <person name="Feldblyum T.V."/>
            <person name="Utterback T.R."/>
            <person name="Shu C.L."/>
            <person name="Osoegawa K."/>
            <person name="de Jong P.J."/>
            <person name="Hrdy I."/>
            <person name="Horvathova L."/>
            <person name="Zubacova Z."/>
            <person name="Dolezal P."/>
            <person name="Malik S.B."/>
            <person name="Logsdon J.M. Jr."/>
            <person name="Henze K."/>
            <person name="Gupta A."/>
            <person name="Wang C.C."/>
            <person name="Dunne R.L."/>
            <person name="Upcroft J.A."/>
            <person name="Upcroft P."/>
            <person name="White O."/>
            <person name="Salzberg S.L."/>
            <person name="Tang P."/>
            <person name="Chiu C.-H."/>
            <person name="Lee Y.-S."/>
            <person name="Embley T.M."/>
            <person name="Coombs G.H."/>
            <person name="Mottram J.C."/>
            <person name="Tachezy J."/>
            <person name="Fraser-Liggett C.M."/>
            <person name="Johnson P.J."/>
        </authorList>
    </citation>
    <scope>NUCLEOTIDE SEQUENCE [LARGE SCALE GENOMIC DNA]</scope>
    <source>
        <strain evidence="9">G3</strain>
    </source>
</reference>
<sequence>MLISLIFLHLDADVEKMQAVKDAFKFAWDGYKKCAYGHDFLMPKTCNASHWLNGTITLIDSLDTLYLMGFHDELDQAIEYLETNYTNQASGSVFELIIRNVGGLVSAYELTSRPILLDLAINFTKSLLKAFDTPTGLPMPNIDTRSGKASTWGYAPRSTFLAHAGSLAPEFMALSELSGDDTFKNVSDTIMKFFFDQQRFHGLWPHRIDYSTGVFGDIDIGFDAYGDSFYEYLLKLYLLTNKKCVSCGTLYSMSIQGMKDFLTRHTAEGIYVGTIQHGLIDDTITHLSYFIPGMLALGSSYINQDDLDYAIDITKTYEKWYSTKSNLSPESFSLKTYPMKIIDPSYKLRPEFIESLFYLYRFTGENHYREKGWEIFQSIVKYCKTEYGFGTLIDVENPEKGVEDIQDSFLLSETFKYAYLLFADSDTVNLDKFVFTTEGHILRKFNEKWIDEKYKNEQWFYDLDEVVKPFKSVEL</sequence>
<feature type="active site" description="Proton donor" evidence="6">
    <location>
        <position position="95"/>
    </location>
</feature>
<dbReference type="KEGG" id="tva:4758152"/>
<evidence type="ECO:0000256" key="4">
    <source>
        <dbReference type="ARBA" id="ARBA00022801"/>
    </source>
</evidence>
<dbReference type="Pfam" id="PF01532">
    <property type="entry name" value="Glyco_hydro_47"/>
    <property type="match status" value="1"/>
</dbReference>
<dbReference type="PANTHER" id="PTHR11742">
    <property type="entry name" value="MANNOSYL-OLIGOSACCHARIDE ALPHA-1,2-MANNOSIDASE-RELATED"/>
    <property type="match status" value="1"/>
</dbReference>
<dbReference type="SMR" id="A2F433"/>
<accession>A2F433</accession>
<feature type="binding site" evidence="7">
    <location>
        <position position="437"/>
    </location>
    <ligand>
        <name>Ca(2+)</name>
        <dbReference type="ChEBI" id="CHEBI:29108"/>
    </ligand>
</feature>
<dbReference type="InterPro" id="IPR050749">
    <property type="entry name" value="Glycosyl_Hydrolase_47"/>
</dbReference>
<feature type="active site" evidence="6">
    <location>
        <position position="351"/>
    </location>
</feature>
<dbReference type="eggNOG" id="KOG2204">
    <property type="taxonomic scope" value="Eukaryota"/>
</dbReference>
<dbReference type="VEuPathDB" id="TrichDB:TVAGG3_0688230"/>
<keyword evidence="8" id="KW-0326">Glycosidase</keyword>
<dbReference type="Proteomes" id="UP000001542">
    <property type="component" value="Unassembled WGS sequence"/>
</dbReference>
<evidence type="ECO:0000313" key="10">
    <source>
        <dbReference type="Proteomes" id="UP000001542"/>
    </source>
</evidence>
<dbReference type="OrthoDB" id="8118055at2759"/>
<dbReference type="InterPro" id="IPR036026">
    <property type="entry name" value="Seven-hairpin_glycosidases"/>
</dbReference>
<evidence type="ECO:0000256" key="7">
    <source>
        <dbReference type="PIRSR" id="PIRSR601382-2"/>
    </source>
</evidence>
<protein>
    <recommendedName>
        <fullName evidence="8">alpha-1,2-Mannosidase</fullName>
        <ecNumber evidence="8">3.2.1.-</ecNumber>
    </recommendedName>
</protein>
<feature type="active site" evidence="6">
    <location>
        <position position="227"/>
    </location>
</feature>
<keyword evidence="10" id="KW-1185">Reference proteome</keyword>
<dbReference type="AlphaFoldDB" id="A2F433"/>
<comment type="similarity">
    <text evidence="3 8">Belongs to the glycosyl hydrolase 47 family.</text>
</comment>
<feature type="active site" description="Proton donor" evidence="6">
    <location>
        <position position="330"/>
    </location>
</feature>
<dbReference type="PRINTS" id="PR00747">
    <property type="entry name" value="GLYHDRLASE47"/>
</dbReference>
<name>A2F433_TRIV3</name>
<dbReference type="SUPFAM" id="SSF48225">
    <property type="entry name" value="Seven-hairpin glycosidases"/>
    <property type="match status" value="1"/>
</dbReference>
<comment type="cofactor">
    <cofactor evidence="1 7">
        <name>Ca(2+)</name>
        <dbReference type="ChEBI" id="CHEBI:29108"/>
    </cofactor>
</comment>
<dbReference type="InterPro" id="IPR012341">
    <property type="entry name" value="6hp_glycosidase-like_sf"/>
</dbReference>
<dbReference type="GO" id="GO:0005783">
    <property type="term" value="C:endoplasmic reticulum"/>
    <property type="evidence" value="ECO:0000318"/>
    <property type="project" value="GO_Central"/>
</dbReference>
<dbReference type="STRING" id="5722.A2F433"/>
<keyword evidence="5" id="KW-1015">Disulfide bond</keyword>
<dbReference type="VEuPathDB" id="TrichDB:TVAG_307800"/>
<evidence type="ECO:0000256" key="5">
    <source>
        <dbReference type="ARBA" id="ARBA00023157"/>
    </source>
</evidence>
<evidence type="ECO:0000313" key="9">
    <source>
        <dbReference type="EMBL" id="EAY00334.1"/>
    </source>
</evidence>
<dbReference type="GO" id="GO:0000139">
    <property type="term" value="C:Golgi membrane"/>
    <property type="evidence" value="ECO:0000318"/>
    <property type="project" value="GO_Central"/>
</dbReference>
<dbReference type="GO" id="GO:0005509">
    <property type="term" value="F:calcium ion binding"/>
    <property type="evidence" value="ECO:0007669"/>
    <property type="project" value="InterPro"/>
</dbReference>
<keyword evidence="4 8" id="KW-0378">Hydrolase</keyword>
<dbReference type="InParanoid" id="A2F433"/>